<dbReference type="EMBL" id="MCGO01000134">
    <property type="protein sequence ID" value="ORY25092.1"/>
    <property type="molecule type" value="Genomic_DNA"/>
</dbReference>
<gene>
    <name evidence="1" type="ORF">BCR33DRAFT_795499</name>
</gene>
<dbReference type="Proteomes" id="UP000193642">
    <property type="component" value="Unassembled WGS sequence"/>
</dbReference>
<accession>A0A1Y2ARD2</accession>
<protein>
    <submittedName>
        <fullName evidence="1">Uncharacterized protein</fullName>
    </submittedName>
</protein>
<organism evidence="1 2">
    <name type="scientific">Rhizoclosmatium globosum</name>
    <dbReference type="NCBI Taxonomy" id="329046"/>
    <lineage>
        <taxon>Eukaryota</taxon>
        <taxon>Fungi</taxon>
        <taxon>Fungi incertae sedis</taxon>
        <taxon>Chytridiomycota</taxon>
        <taxon>Chytridiomycota incertae sedis</taxon>
        <taxon>Chytridiomycetes</taxon>
        <taxon>Chytridiales</taxon>
        <taxon>Chytriomycetaceae</taxon>
        <taxon>Rhizoclosmatium</taxon>
    </lineage>
</organism>
<evidence type="ECO:0000313" key="2">
    <source>
        <dbReference type="Proteomes" id="UP000193642"/>
    </source>
</evidence>
<dbReference type="AlphaFoldDB" id="A0A1Y2ARD2"/>
<reference evidence="1 2" key="1">
    <citation type="submission" date="2016-07" db="EMBL/GenBank/DDBJ databases">
        <title>Pervasive Adenine N6-methylation of Active Genes in Fungi.</title>
        <authorList>
            <consortium name="DOE Joint Genome Institute"/>
            <person name="Mondo S.J."/>
            <person name="Dannebaum R.O."/>
            <person name="Kuo R.C."/>
            <person name="Labutti K."/>
            <person name="Haridas S."/>
            <person name="Kuo A."/>
            <person name="Salamov A."/>
            <person name="Ahrendt S.R."/>
            <person name="Lipzen A."/>
            <person name="Sullivan W."/>
            <person name="Andreopoulos W.B."/>
            <person name="Clum A."/>
            <person name="Lindquist E."/>
            <person name="Daum C."/>
            <person name="Ramamoorthy G.K."/>
            <person name="Gryganskyi A."/>
            <person name="Culley D."/>
            <person name="Magnuson J.K."/>
            <person name="James T.Y."/>
            <person name="O'Malley M.A."/>
            <person name="Stajich J.E."/>
            <person name="Spatafora J.W."/>
            <person name="Visel A."/>
            <person name="Grigoriev I.V."/>
        </authorList>
    </citation>
    <scope>NUCLEOTIDE SEQUENCE [LARGE SCALE GENOMIC DNA]</scope>
    <source>
        <strain evidence="1 2">JEL800</strain>
    </source>
</reference>
<sequence>MSVNQHPPPPPEPPPLMNANNVLVVLADHHIVEDQWLNCIRYFQMGADPEVAEKSKPCLPILTISAHINGYVVPSSNHINSVFDAVTLAKSSGLLVSGMHTIAQCSLDTLLAVCVAAGVHVLELSLANGQPDPDYINKCHEARVGKTHLIVVTSSEAVGVCNKSIHLVQNSACSHVCSTEKEFSPTLVHSAARHTQPQFPSHVHSHLTFNSSQPMTARLLSFVETTTYRKEPPANGLVAGTVFTPAVEIRPFPHPPAFPTAPSQQAPLLTPPPCIPQHYYIKPASAASGLQYKLDHQINRAQTLALTSFLEYSDFQIIGSIAAEHANVMPFLSSAGVQRFDTNSWWFLPPNSAFLPQLHPPSLKDGHLPKYLKQFTVSHLKGPLYSALCRLIELDAEKVFAVFKDNAVGRWFVAGSRTMKSMENDALALSRCLSHVVNANPPLSVPVESKFKYTPPPVYVTTVTALQNGNCFCGVRDHKKATNQKICGCILYTIGLKNGNCQTPTTPSHCFFDVMSTENKYCNPNLRSGMLPGNPHTLKIRFYPTVKLPLKTILAGADWLRLEFESVLPKINLISTIATKFGTNLGLRMFHKSKKGVPMLQVNELFFVSIIETVATDGGKVTTGQHSQMKQWWADFKAEAGVPQIPTLGDDIVIFANMIIY</sequence>
<comment type="caution">
    <text evidence="1">The sequence shown here is derived from an EMBL/GenBank/DDBJ whole genome shotgun (WGS) entry which is preliminary data.</text>
</comment>
<feature type="non-terminal residue" evidence="1">
    <location>
        <position position="661"/>
    </location>
</feature>
<evidence type="ECO:0000313" key="1">
    <source>
        <dbReference type="EMBL" id="ORY25092.1"/>
    </source>
</evidence>
<keyword evidence="2" id="KW-1185">Reference proteome</keyword>
<proteinExistence type="predicted"/>
<name>A0A1Y2ARD2_9FUNG</name>